<dbReference type="SUPFAM" id="SSF54928">
    <property type="entry name" value="RNA-binding domain, RBD"/>
    <property type="match status" value="2"/>
</dbReference>
<dbReference type="FunFam" id="1.10.1900.10:FF:000003">
    <property type="entry name" value="Polyadenylate-binding protein"/>
    <property type="match status" value="1"/>
</dbReference>
<feature type="domain" description="PABC" evidence="14">
    <location>
        <begin position="560"/>
        <end position="637"/>
    </location>
</feature>
<dbReference type="InterPro" id="IPR000504">
    <property type="entry name" value="RRM_dom"/>
</dbReference>
<proteinExistence type="inferred from homology"/>
<dbReference type="Gene3D" id="3.30.70.330">
    <property type="match status" value="4"/>
</dbReference>
<feature type="domain" description="RRM" evidence="13">
    <location>
        <begin position="35"/>
        <end position="113"/>
    </location>
</feature>
<keyword evidence="4 11" id="KW-0963">Cytoplasm</keyword>
<dbReference type="Pfam" id="PF00076">
    <property type="entry name" value="RRM_1"/>
    <property type="match status" value="4"/>
</dbReference>
<dbReference type="InterPro" id="IPR012677">
    <property type="entry name" value="Nucleotide-bd_a/b_plait_sf"/>
</dbReference>
<dbReference type="SMART" id="SM00360">
    <property type="entry name" value="RRM"/>
    <property type="match status" value="4"/>
</dbReference>
<feature type="domain" description="RRM" evidence="13">
    <location>
        <begin position="123"/>
        <end position="195"/>
    </location>
</feature>
<dbReference type="InterPro" id="IPR036053">
    <property type="entry name" value="PABP-dom"/>
</dbReference>
<dbReference type="Proteomes" id="UP000504603">
    <property type="component" value="Unplaced"/>
</dbReference>
<dbReference type="InterPro" id="IPR035979">
    <property type="entry name" value="RBD_domain_sf"/>
</dbReference>
<feature type="region of interest" description="Disordered" evidence="12">
    <location>
        <begin position="480"/>
        <end position="500"/>
    </location>
</feature>
<evidence type="ECO:0000256" key="10">
    <source>
        <dbReference type="PROSITE-ProRule" id="PRU00176"/>
    </source>
</evidence>
<dbReference type="FunFam" id="3.30.70.330:FF:000648">
    <property type="entry name" value="Polyadenylate-binding protein"/>
    <property type="match status" value="1"/>
</dbReference>
<dbReference type="InterPro" id="IPR002004">
    <property type="entry name" value="PABP_HYD_C"/>
</dbReference>
<dbReference type="FunFam" id="3.30.70.330:FF:000239">
    <property type="entry name" value="Polyadenylate-binding protein"/>
    <property type="match status" value="1"/>
</dbReference>
<comment type="subcellular location">
    <subcellularLocation>
        <location evidence="2 11">Cytoplasm</location>
    </subcellularLocation>
    <subcellularLocation>
        <location evidence="1">Nucleus</location>
    </subcellularLocation>
</comment>
<dbReference type="SUPFAM" id="SSF63570">
    <property type="entry name" value="PABC (PABP) domain"/>
    <property type="match status" value="1"/>
</dbReference>
<dbReference type="PROSITE" id="PS51309">
    <property type="entry name" value="PABC"/>
    <property type="match status" value="1"/>
</dbReference>
<dbReference type="SMART" id="SM00361">
    <property type="entry name" value="RRM_1"/>
    <property type="match status" value="4"/>
</dbReference>
<dbReference type="GO" id="GO:0006417">
    <property type="term" value="P:regulation of translation"/>
    <property type="evidence" value="ECO:0007669"/>
    <property type="project" value="UniProtKB-KW"/>
</dbReference>
<evidence type="ECO:0000256" key="6">
    <source>
        <dbReference type="ARBA" id="ARBA00022737"/>
    </source>
</evidence>
<evidence type="ECO:0000313" key="16">
    <source>
        <dbReference type="RefSeq" id="XP_022133807.1"/>
    </source>
</evidence>
<dbReference type="CDD" id="cd12381">
    <property type="entry name" value="RRM4_I_PABPs"/>
    <property type="match status" value="1"/>
</dbReference>
<dbReference type="InterPro" id="IPR003954">
    <property type="entry name" value="RRM_euk-type"/>
</dbReference>
<comment type="similarity">
    <text evidence="3 11">Belongs to the polyadenylate-binding protein type-1 family.</text>
</comment>
<dbReference type="InterPro" id="IPR006515">
    <property type="entry name" value="PABP_1234"/>
</dbReference>
<evidence type="ECO:0000259" key="13">
    <source>
        <dbReference type="PROSITE" id="PS50102"/>
    </source>
</evidence>
<keyword evidence="8 10" id="KW-0694">RNA-binding</keyword>
<keyword evidence="6" id="KW-0677">Repeat</keyword>
<dbReference type="NCBIfam" id="TIGR01628">
    <property type="entry name" value="PABP-1234"/>
    <property type="match status" value="1"/>
</dbReference>
<dbReference type="RefSeq" id="XP_022133807.1">
    <property type="nucleotide sequence ID" value="XM_022278115.1"/>
</dbReference>
<dbReference type="SMART" id="SM00517">
    <property type="entry name" value="PolyA"/>
    <property type="match status" value="1"/>
</dbReference>
<evidence type="ECO:0000256" key="9">
    <source>
        <dbReference type="ARBA" id="ARBA00023242"/>
    </source>
</evidence>
<gene>
    <name evidence="16" type="primary">LOC111006278</name>
</gene>
<dbReference type="Gene3D" id="1.10.1900.10">
    <property type="entry name" value="c-terminal domain of poly(a) binding protein"/>
    <property type="match status" value="1"/>
</dbReference>
<evidence type="ECO:0000256" key="7">
    <source>
        <dbReference type="ARBA" id="ARBA00022845"/>
    </source>
</evidence>
<evidence type="ECO:0000313" key="15">
    <source>
        <dbReference type="Proteomes" id="UP000504603"/>
    </source>
</evidence>
<reference evidence="16" key="1">
    <citation type="submission" date="2025-08" db="UniProtKB">
        <authorList>
            <consortium name="RefSeq"/>
        </authorList>
    </citation>
    <scope>IDENTIFICATION</scope>
    <source>
        <strain evidence="16">OHB3-1</strain>
    </source>
</reference>
<comment type="function">
    <text evidence="11">Binds the poly(A) tail of mRNA.</text>
</comment>
<dbReference type="FunFam" id="3.30.70.330:FF:000003">
    <property type="entry name" value="Polyadenylate-binding protein"/>
    <property type="match status" value="1"/>
</dbReference>
<keyword evidence="5" id="KW-0945">Host-virus interaction</keyword>
<evidence type="ECO:0000256" key="11">
    <source>
        <dbReference type="RuleBase" id="RU362004"/>
    </source>
</evidence>
<sequence>MAAAVQASVTAAQVQPAAIPPPVGSAATGAGFLSSSLYVGDLDQSVNEGQLLEVFGQVAQVVSIRVCRDQTRRQSLGYAYVNFSNHQDASNAMELLNFTPVNGKPIRIMISNRDPSIRKSGHANVFIKNLDISIDNKALHDTFAAFGTVLSCKVAVDSNGQSKGYGFVQFESEEAAESAIIRLNGMLINDKQVYVGHFIRHQERIRANGSMFTNVYVKNLPETTTDDDLKDIFAAHGSITSAVVMRDSNGKSRCFGFVNFQTSDAAAVAVEKLNGTILGDDKVLYVGRAQRKSEREAELKAKYEQERLSRFEKLQGANLYIKNIDDHVDDEKLKELFSEFGTITSCKVMLDQHGLSKGSGFVAFSSSEEATKALNEMNGKMIGRKPLYVAVAQRKEERKARLQAQFAQIRAAGGMSSLPSGIPGFHPGAPRLAPQQMYYGQGNGLVPPQPAGYGFQPQLMTGMRPGMAPNYMVPYQFQRQGQPGRGPGMRRGGNSQPVQQQQMVLRGSGQGFRYMNNARNGLESPVLPQGLVGPPMMPLAFESSGVTSSPIDIQRSRTVPTSTLASALASATPENQRVMLGEQLYPLVDRLEPGHAAKVTGMLLEMDQPEVLHLIESPDDLKNKVAEAMEVLRKATSEPELTDQLTSLALNK</sequence>
<evidence type="ECO:0000256" key="12">
    <source>
        <dbReference type="SAM" id="MobiDB-lite"/>
    </source>
</evidence>
<evidence type="ECO:0000256" key="5">
    <source>
        <dbReference type="ARBA" id="ARBA00022581"/>
    </source>
</evidence>
<keyword evidence="7" id="KW-0810">Translation regulation</keyword>
<dbReference type="FunFam" id="3.30.70.330:FF:000217">
    <property type="entry name" value="Polyadenylate-binding protein"/>
    <property type="match status" value="1"/>
</dbReference>
<dbReference type="InterPro" id="IPR045305">
    <property type="entry name" value="RRM2_I_PABPs"/>
</dbReference>
<evidence type="ECO:0000256" key="3">
    <source>
        <dbReference type="ARBA" id="ARBA00008557"/>
    </source>
</evidence>
<dbReference type="GeneID" id="111006278"/>
<evidence type="ECO:0000256" key="4">
    <source>
        <dbReference type="ARBA" id="ARBA00022490"/>
    </source>
</evidence>
<dbReference type="PROSITE" id="PS50102">
    <property type="entry name" value="RRM"/>
    <property type="match status" value="4"/>
</dbReference>
<dbReference type="OrthoDB" id="19742at2759"/>
<evidence type="ECO:0000259" key="14">
    <source>
        <dbReference type="PROSITE" id="PS51309"/>
    </source>
</evidence>
<dbReference type="GO" id="GO:0003723">
    <property type="term" value="F:RNA binding"/>
    <property type="evidence" value="ECO:0007669"/>
    <property type="project" value="UniProtKB-UniRule"/>
</dbReference>
<evidence type="ECO:0000256" key="8">
    <source>
        <dbReference type="ARBA" id="ARBA00022884"/>
    </source>
</evidence>
<protein>
    <recommendedName>
        <fullName evidence="11">Polyadenylate-binding protein</fullName>
        <shortName evidence="11">PABP</shortName>
    </recommendedName>
</protein>
<keyword evidence="9" id="KW-0539">Nucleus</keyword>
<name>A0A6J1BXU1_MOMCH</name>
<dbReference type="KEGG" id="mcha:111006278"/>
<dbReference type="Pfam" id="PF00658">
    <property type="entry name" value="MLLE"/>
    <property type="match status" value="1"/>
</dbReference>
<dbReference type="AlphaFoldDB" id="A0A6J1BXU1"/>
<dbReference type="GO" id="GO:0005737">
    <property type="term" value="C:cytoplasm"/>
    <property type="evidence" value="ECO:0007669"/>
    <property type="project" value="UniProtKB-SubCell"/>
</dbReference>
<evidence type="ECO:0000256" key="1">
    <source>
        <dbReference type="ARBA" id="ARBA00004123"/>
    </source>
</evidence>
<feature type="domain" description="RRM" evidence="13">
    <location>
        <begin position="213"/>
        <end position="291"/>
    </location>
</feature>
<dbReference type="GO" id="GO:0005634">
    <property type="term" value="C:nucleus"/>
    <property type="evidence" value="ECO:0007669"/>
    <property type="project" value="UniProtKB-SubCell"/>
</dbReference>
<keyword evidence="15" id="KW-1185">Reference proteome</keyword>
<accession>A0A6J1BXU1</accession>
<dbReference type="CDD" id="cd12379">
    <property type="entry name" value="RRM2_I_PABPs"/>
    <property type="match status" value="1"/>
</dbReference>
<organism evidence="15 16">
    <name type="scientific">Momordica charantia</name>
    <name type="common">Bitter gourd</name>
    <name type="synonym">Balsam pear</name>
    <dbReference type="NCBI Taxonomy" id="3673"/>
    <lineage>
        <taxon>Eukaryota</taxon>
        <taxon>Viridiplantae</taxon>
        <taxon>Streptophyta</taxon>
        <taxon>Embryophyta</taxon>
        <taxon>Tracheophyta</taxon>
        <taxon>Spermatophyta</taxon>
        <taxon>Magnoliopsida</taxon>
        <taxon>eudicotyledons</taxon>
        <taxon>Gunneridae</taxon>
        <taxon>Pentapetalae</taxon>
        <taxon>rosids</taxon>
        <taxon>fabids</taxon>
        <taxon>Cucurbitales</taxon>
        <taxon>Cucurbitaceae</taxon>
        <taxon>Momordiceae</taxon>
        <taxon>Momordica</taxon>
    </lineage>
</organism>
<dbReference type="PANTHER" id="PTHR24012">
    <property type="entry name" value="RNA BINDING PROTEIN"/>
    <property type="match status" value="1"/>
</dbReference>
<dbReference type="CDD" id="cd12380">
    <property type="entry name" value="RRM3_I_PABPs"/>
    <property type="match status" value="1"/>
</dbReference>
<feature type="domain" description="RRM" evidence="13">
    <location>
        <begin position="317"/>
        <end position="394"/>
    </location>
</feature>
<evidence type="ECO:0000256" key="2">
    <source>
        <dbReference type="ARBA" id="ARBA00004496"/>
    </source>
</evidence>